<gene>
    <name evidence="2" type="ORF">ABV300_03365</name>
</gene>
<evidence type="ECO:0000256" key="1">
    <source>
        <dbReference type="SAM" id="Phobius"/>
    </source>
</evidence>
<name>A0AAU8GAF2_9CHLR</name>
<organism evidence="2">
    <name type="scientific">Dehalogenimonas sp. 4OHTPN</name>
    <dbReference type="NCBI Taxonomy" id="3166643"/>
    <lineage>
        <taxon>Bacteria</taxon>
        <taxon>Bacillati</taxon>
        <taxon>Chloroflexota</taxon>
        <taxon>Dehalococcoidia</taxon>
        <taxon>Dehalococcoidales</taxon>
        <taxon>Dehalococcoidaceae</taxon>
        <taxon>Dehalogenimonas</taxon>
    </lineage>
</organism>
<protein>
    <submittedName>
        <fullName evidence="2">Uncharacterized protein</fullName>
    </submittedName>
</protein>
<feature type="transmembrane region" description="Helical" evidence="1">
    <location>
        <begin position="20"/>
        <end position="41"/>
    </location>
</feature>
<dbReference type="AlphaFoldDB" id="A0AAU8GAF2"/>
<proteinExistence type="predicted"/>
<keyword evidence="1" id="KW-0472">Membrane</keyword>
<accession>A0AAU8GAF2</accession>
<dbReference type="EMBL" id="CP159307">
    <property type="protein sequence ID" value="XCH33926.1"/>
    <property type="molecule type" value="Genomic_DNA"/>
</dbReference>
<dbReference type="RefSeq" id="WP_353715117.1">
    <property type="nucleotide sequence ID" value="NZ_CP159307.1"/>
</dbReference>
<reference evidence="2" key="1">
    <citation type="submission" date="2024-06" db="EMBL/GenBank/DDBJ databases">
        <title>A Novel Isolate, Dehalogenimonas sp. Strain 4OHTPN, Dechlorinates Aromatic 4 Hydroxy chlorothalonil by a Novel Reductive Dehalogenase.</title>
        <authorList>
            <person name="Liu G."/>
        </authorList>
    </citation>
    <scope>NUCLEOTIDE SEQUENCE</scope>
    <source>
        <strain evidence="2">4OHTPN</strain>
    </source>
</reference>
<sequence>MTEESILQELSDKLDVTNSLLRLLVVAVIATGVVITLAVAVF</sequence>
<keyword evidence="1" id="KW-1133">Transmembrane helix</keyword>
<evidence type="ECO:0000313" key="2">
    <source>
        <dbReference type="EMBL" id="XCH33926.1"/>
    </source>
</evidence>
<keyword evidence="1" id="KW-0812">Transmembrane</keyword>